<dbReference type="InterPro" id="IPR021109">
    <property type="entry name" value="Peptidase_aspartic_dom_sf"/>
</dbReference>
<dbReference type="Gene3D" id="3.10.10.10">
    <property type="entry name" value="HIV Type 1 Reverse Transcriptase, subunit A, domain 1"/>
    <property type="match status" value="1"/>
</dbReference>
<dbReference type="Proteomes" id="UP000818029">
    <property type="component" value="Chromosome D04"/>
</dbReference>
<evidence type="ECO:0008006" key="4">
    <source>
        <dbReference type="Google" id="ProtNLM"/>
    </source>
</evidence>
<protein>
    <recommendedName>
        <fullName evidence="4">DNA/RNA polymerases superfamily protein</fullName>
    </recommendedName>
</protein>
<feature type="region of interest" description="Disordered" evidence="1">
    <location>
        <begin position="1"/>
        <end position="23"/>
    </location>
</feature>
<dbReference type="KEGG" id="ghi:107898211"/>
<dbReference type="PANTHER" id="PTHR15503">
    <property type="entry name" value="LDOC1 RELATED"/>
    <property type="match status" value="1"/>
</dbReference>
<name>A0A1U8IM36_GOSHI</name>
<evidence type="ECO:0000256" key="1">
    <source>
        <dbReference type="SAM" id="MobiDB-lite"/>
    </source>
</evidence>
<dbReference type="AlphaFoldDB" id="A0A1U8IM36"/>
<dbReference type="Pfam" id="PF08284">
    <property type="entry name" value="RVP_2"/>
    <property type="match status" value="1"/>
</dbReference>
<evidence type="ECO:0000313" key="3">
    <source>
        <dbReference type="RefSeq" id="XP_016679230.1"/>
    </source>
</evidence>
<dbReference type="STRING" id="3635.A0A1U8IM36"/>
<dbReference type="PaxDb" id="3635-A0A1U8IM36"/>
<dbReference type="Gene3D" id="2.40.70.10">
    <property type="entry name" value="Acid Proteases"/>
    <property type="match status" value="1"/>
</dbReference>
<dbReference type="OrthoDB" id="1749844at2759"/>
<organism evidence="2 3">
    <name type="scientific">Gossypium hirsutum</name>
    <name type="common">Upland cotton</name>
    <name type="synonym">Gossypium mexicanum</name>
    <dbReference type="NCBI Taxonomy" id="3635"/>
    <lineage>
        <taxon>Eukaryota</taxon>
        <taxon>Viridiplantae</taxon>
        <taxon>Streptophyta</taxon>
        <taxon>Embryophyta</taxon>
        <taxon>Tracheophyta</taxon>
        <taxon>Spermatophyta</taxon>
        <taxon>Magnoliopsida</taxon>
        <taxon>eudicotyledons</taxon>
        <taxon>Gunneridae</taxon>
        <taxon>Pentapetalae</taxon>
        <taxon>rosids</taxon>
        <taxon>malvids</taxon>
        <taxon>Malvales</taxon>
        <taxon>Malvaceae</taxon>
        <taxon>Malvoideae</taxon>
        <taxon>Gossypium</taxon>
    </lineage>
</organism>
<accession>A0A1U8IM36</accession>
<dbReference type="InterPro" id="IPR043502">
    <property type="entry name" value="DNA/RNA_pol_sf"/>
</dbReference>
<feature type="compositionally biased region" description="Basic and acidic residues" evidence="1">
    <location>
        <begin position="64"/>
        <end position="77"/>
    </location>
</feature>
<sequence>MLNLDTSEKLVSPATETGSHDRMALEDALSQAMLRILEKRERDFSALVEKAKIAEEVKRVERQNWDKERGNNKKDLEPSSSAMRPKRKVRSGGPVRVRAPIAPTRITLCGHCGRRHPGDCWRMTGACLRSGSTEHHVHECLLRADQVQAVDIGSTHSYVACSVSKNLGISVESTSSEVTMLSPLGQSVRVSKLYRDVPLEVQGIVFLTDLMKLLFREFDMILRMDWLVKHHNYLDNMISALVAKKLVHKGCEAYLAYVSVFASGDFTVKDIRTMKDFSNVFPKELPSLPLNQKVEFGIQLLLGTASVSIAPYRMASKELMELKAQIQELSDRGFIRPSVSL</sequence>
<reference evidence="2" key="1">
    <citation type="journal article" date="2020" name="Nat. Genet.">
        <title>Genomic diversifications of five Gossypium allopolyploid species and their impact on cotton improvement.</title>
        <authorList>
            <person name="Chen Z.J."/>
            <person name="Sreedasyam A."/>
            <person name="Ando A."/>
            <person name="Song Q."/>
            <person name="De Santiago L.M."/>
            <person name="Hulse-Kemp A.M."/>
            <person name="Ding M."/>
            <person name="Ye W."/>
            <person name="Kirkbride R.C."/>
            <person name="Jenkins J."/>
            <person name="Plott C."/>
            <person name="Lovell J."/>
            <person name="Lin Y.M."/>
            <person name="Vaughn R."/>
            <person name="Liu B."/>
            <person name="Simpson S."/>
            <person name="Scheffler B.E."/>
            <person name="Wen L."/>
            <person name="Saski C.A."/>
            <person name="Grover C.E."/>
            <person name="Hu G."/>
            <person name="Conover J.L."/>
            <person name="Carlson J.W."/>
            <person name="Shu S."/>
            <person name="Boston L.B."/>
            <person name="Williams M."/>
            <person name="Peterson D.G."/>
            <person name="McGee K."/>
            <person name="Jones D.C."/>
            <person name="Wendel J.F."/>
            <person name="Stelly D.M."/>
            <person name="Grimwood J."/>
            <person name="Schmutz J."/>
        </authorList>
    </citation>
    <scope>NUCLEOTIDE SEQUENCE [LARGE SCALE GENOMIC DNA]</scope>
    <source>
        <strain evidence="2">cv. TM-1</strain>
    </source>
</reference>
<keyword evidence="2" id="KW-1185">Reference proteome</keyword>
<dbReference type="InterPro" id="IPR032567">
    <property type="entry name" value="RTL1-rel"/>
</dbReference>
<dbReference type="CDD" id="cd00303">
    <property type="entry name" value="retropepsin_like"/>
    <property type="match status" value="1"/>
</dbReference>
<dbReference type="RefSeq" id="XP_016679230.1">
    <property type="nucleotide sequence ID" value="XM_016823741.1"/>
</dbReference>
<proteinExistence type="predicted"/>
<reference evidence="3" key="2">
    <citation type="submission" date="2025-08" db="UniProtKB">
        <authorList>
            <consortium name="RefSeq"/>
        </authorList>
    </citation>
    <scope>IDENTIFICATION</scope>
</reference>
<evidence type="ECO:0000313" key="2">
    <source>
        <dbReference type="Proteomes" id="UP000818029"/>
    </source>
</evidence>
<gene>
    <name evidence="3" type="primary">LOC107898211</name>
</gene>
<dbReference type="PANTHER" id="PTHR15503:SF45">
    <property type="entry name" value="RNA-DIRECTED DNA POLYMERASE HOMOLOG"/>
    <property type="match status" value="1"/>
</dbReference>
<feature type="region of interest" description="Disordered" evidence="1">
    <location>
        <begin position="64"/>
        <end position="94"/>
    </location>
</feature>
<dbReference type="GeneID" id="107898211"/>
<dbReference type="SUPFAM" id="SSF56672">
    <property type="entry name" value="DNA/RNA polymerases"/>
    <property type="match status" value="1"/>
</dbReference>